<organism evidence="5 6">
    <name type="scientific">Cladophialophora immunda</name>
    <dbReference type="NCBI Taxonomy" id="569365"/>
    <lineage>
        <taxon>Eukaryota</taxon>
        <taxon>Fungi</taxon>
        <taxon>Dikarya</taxon>
        <taxon>Ascomycota</taxon>
        <taxon>Pezizomycotina</taxon>
        <taxon>Eurotiomycetes</taxon>
        <taxon>Chaetothyriomycetidae</taxon>
        <taxon>Chaetothyriales</taxon>
        <taxon>Herpotrichiellaceae</taxon>
        <taxon>Cladophialophora</taxon>
    </lineage>
</organism>
<dbReference type="EMBL" id="KN847040">
    <property type="protein sequence ID" value="KIW35510.1"/>
    <property type="molecule type" value="Genomic_DNA"/>
</dbReference>
<dbReference type="STRING" id="569365.A0A0D2D001"/>
<accession>A0A0D2D001</accession>
<evidence type="ECO:0000256" key="4">
    <source>
        <dbReference type="RuleBase" id="RU000363"/>
    </source>
</evidence>
<dbReference type="Proteomes" id="UP000054466">
    <property type="component" value="Unassembled WGS sequence"/>
</dbReference>
<keyword evidence="3" id="KW-0560">Oxidoreductase</keyword>
<dbReference type="CDD" id="cd05374">
    <property type="entry name" value="17beta-HSD-like_SDR_c"/>
    <property type="match status" value="1"/>
</dbReference>
<dbReference type="InterPro" id="IPR036291">
    <property type="entry name" value="NAD(P)-bd_dom_sf"/>
</dbReference>
<evidence type="ECO:0000256" key="3">
    <source>
        <dbReference type="ARBA" id="ARBA00023002"/>
    </source>
</evidence>
<proteinExistence type="inferred from homology"/>
<dbReference type="SUPFAM" id="SSF51735">
    <property type="entry name" value="NAD(P)-binding Rossmann-fold domains"/>
    <property type="match status" value="1"/>
</dbReference>
<evidence type="ECO:0000313" key="5">
    <source>
        <dbReference type="EMBL" id="KIW35510.1"/>
    </source>
</evidence>
<dbReference type="GeneID" id="27341395"/>
<reference evidence="5 6" key="1">
    <citation type="submission" date="2015-01" db="EMBL/GenBank/DDBJ databases">
        <title>The Genome Sequence of Cladophialophora immunda CBS83496.</title>
        <authorList>
            <consortium name="The Broad Institute Genomics Platform"/>
            <person name="Cuomo C."/>
            <person name="de Hoog S."/>
            <person name="Gorbushina A."/>
            <person name="Stielow B."/>
            <person name="Teixiera M."/>
            <person name="Abouelleil A."/>
            <person name="Chapman S.B."/>
            <person name="Priest M."/>
            <person name="Young S.K."/>
            <person name="Wortman J."/>
            <person name="Nusbaum C."/>
            <person name="Birren B."/>
        </authorList>
    </citation>
    <scope>NUCLEOTIDE SEQUENCE [LARGE SCALE GENOMIC DNA]</scope>
    <source>
        <strain evidence="5 6">CBS 83496</strain>
    </source>
</reference>
<dbReference type="PRINTS" id="PR00080">
    <property type="entry name" value="SDRFAMILY"/>
</dbReference>
<dbReference type="GO" id="GO:0016491">
    <property type="term" value="F:oxidoreductase activity"/>
    <property type="evidence" value="ECO:0007669"/>
    <property type="project" value="UniProtKB-KW"/>
</dbReference>
<evidence type="ECO:0008006" key="7">
    <source>
        <dbReference type="Google" id="ProtNLM"/>
    </source>
</evidence>
<dbReference type="InterPro" id="IPR002347">
    <property type="entry name" value="SDR_fam"/>
</dbReference>
<dbReference type="VEuPathDB" id="FungiDB:PV07_02201"/>
<dbReference type="PANTHER" id="PTHR43976:SF16">
    <property type="entry name" value="SHORT-CHAIN DEHYDROGENASE_REDUCTASE FAMILY PROTEIN"/>
    <property type="match status" value="1"/>
</dbReference>
<dbReference type="AlphaFoldDB" id="A0A0D2D001"/>
<comment type="similarity">
    <text evidence="1 4">Belongs to the short-chain dehydrogenases/reductases (SDR) family.</text>
</comment>
<dbReference type="PANTHER" id="PTHR43976">
    <property type="entry name" value="SHORT CHAIN DEHYDROGENASE"/>
    <property type="match status" value="1"/>
</dbReference>
<evidence type="ECO:0000256" key="2">
    <source>
        <dbReference type="ARBA" id="ARBA00022857"/>
    </source>
</evidence>
<keyword evidence="2" id="KW-0521">NADP</keyword>
<dbReference type="PROSITE" id="PS00061">
    <property type="entry name" value="ADH_SHORT"/>
    <property type="match status" value="1"/>
</dbReference>
<dbReference type="PRINTS" id="PR00081">
    <property type="entry name" value="GDHRDH"/>
</dbReference>
<protein>
    <recommendedName>
        <fullName evidence="7">Short-chain dehydrogenase/reductase SDR</fullName>
    </recommendedName>
</protein>
<keyword evidence="6" id="KW-1185">Reference proteome</keyword>
<name>A0A0D2D001_9EURO</name>
<dbReference type="Pfam" id="PF00106">
    <property type="entry name" value="adh_short"/>
    <property type="match status" value="1"/>
</dbReference>
<dbReference type="RefSeq" id="XP_016255726.1">
    <property type="nucleotide sequence ID" value="XM_016388798.1"/>
</dbReference>
<dbReference type="InterPro" id="IPR051911">
    <property type="entry name" value="SDR_oxidoreductase"/>
</dbReference>
<dbReference type="Gene3D" id="3.40.50.720">
    <property type="entry name" value="NAD(P)-binding Rossmann-like Domain"/>
    <property type="match status" value="1"/>
</dbReference>
<evidence type="ECO:0000313" key="6">
    <source>
        <dbReference type="Proteomes" id="UP000054466"/>
    </source>
</evidence>
<dbReference type="InterPro" id="IPR020904">
    <property type="entry name" value="Sc_DH/Rdtase_CS"/>
</dbReference>
<dbReference type="OrthoDB" id="1274115at2759"/>
<evidence type="ECO:0000256" key="1">
    <source>
        <dbReference type="ARBA" id="ARBA00006484"/>
    </source>
</evidence>
<dbReference type="HOGENOM" id="CLU_010194_2_9_1"/>
<sequence length="279" mass="30618">MAPRTFLVTGTSSGFGNNLVQEILSQGDNVVATSRDVTQLNFANSMSDNFLAVPLDVTDPASVENAFKQAVSFFGRIDVVVNNAGFGLCGPMEELDNEQIRQQMEVNFFGCLNVTRTAVRVMREQTPSGGLIQQISSMAGLKGMPTFSVYCATKWALEGFSEAVAAEMKPEWGVRFMIVEPGGFRTNWAGPSMSFPKLRLAAYDHLDAKERMRKRHGTQVGDPVKAGKALYKLAVMENPPSRVTLGSDAYQVAMGKLEEYQSYTALKDFSHSTDIDNEQ</sequence>
<gene>
    <name evidence="5" type="ORF">PV07_02201</name>
</gene>